<dbReference type="EMBL" id="AP011803">
    <property type="protein sequence ID" value="BAL60125.1"/>
    <property type="molecule type" value="Genomic_DNA"/>
</dbReference>
<reference evidence="2" key="2">
    <citation type="journal article" date="2012" name="PLoS ONE">
        <title>A Deeply Branching Thermophilic Bacterium with an Ancient Acetyl-CoA Pathway Dominates a Subsurface Ecosystem.</title>
        <authorList>
            <person name="Takami H."/>
            <person name="Noguchi H."/>
            <person name="Takaki Y."/>
            <person name="Uchiyama I."/>
            <person name="Toyoda A."/>
            <person name="Nishi S."/>
            <person name="Chee G.-J."/>
            <person name="Arai W."/>
            <person name="Nunoura T."/>
            <person name="Itoh T."/>
            <person name="Hattori M."/>
            <person name="Takai K."/>
        </authorList>
    </citation>
    <scope>NUCLEOTIDE SEQUENCE</scope>
</reference>
<protein>
    <submittedName>
        <fullName evidence="2">Hypothetical conserved protein</fullName>
    </submittedName>
</protein>
<gene>
    <name evidence="2" type="ORF">HGMM_OP4C761</name>
</gene>
<dbReference type="AlphaFoldDB" id="H5SUC5"/>
<evidence type="ECO:0000313" key="2">
    <source>
        <dbReference type="EMBL" id="BAL60125.1"/>
    </source>
</evidence>
<reference evidence="2" key="1">
    <citation type="journal article" date="2005" name="Environ. Microbiol.">
        <title>Genetic and functional properties of uncultivated thermophilic crenarchaeotes from a subsurface gold mine as revealed by analysis of genome fragments.</title>
        <authorList>
            <person name="Nunoura T."/>
            <person name="Hirayama H."/>
            <person name="Takami H."/>
            <person name="Oida H."/>
            <person name="Nishi S."/>
            <person name="Shimamura S."/>
            <person name="Suzuki Y."/>
            <person name="Inagaki F."/>
            <person name="Takai K."/>
            <person name="Nealson K.H."/>
            <person name="Horikoshi K."/>
        </authorList>
    </citation>
    <scope>NUCLEOTIDE SEQUENCE</scope>
</reference>
<feature type="coiled-coil region" evidence="1">
    <location>
        <begin position="45"/>
        <end position="142"/>
    </location>
</feature>
<name>H5SUC5_ACEAU</name>
<dbReference type="SUPFAM" id="SSF57997">
    <property type="entry name" value="Tropomyosin"/>
    <property type="match status" value="1"/>
</dbReference>
<evidence type="ECO:0000256" key="1">
    <source>
        <dbReference type="SAM" id="Coils"/>
    </source>
</evidence>
<dbReference type="Gene3D" id="1.10.287.2610">
    <property type="match status" value="1"/>
</dbReference>
<feature type="coiled-coil region" evidence="1">
    <location>
        <begin position="168"/>
        <end position="195"/>
    </location>
</feature>
<accession>H5SUC5</accession>
<organism evidence="2">
    <name type="scientific">Acetithermum autotrophicum</name>
    <dbReference type="NCBI Taxonomy" id="1446466"/>
    <lineage>
        <taxon>Bacteria</taxon>
        <taxon>Candidatus Bipolaricaulota</taxon>
        <taxon>Candidatus Acetithermum</taxon>
    </lineage>
</organism>
<dbReference type="PANTHER" id="PTHR38753:SF1">
    <property type="entry name" value="SLR1441 PROTEIN"/>
    <property type="match status" value="1"/>
</dbReference>
<sequence length="331" mass="37306">MHMEGTQGITPELYRAVIALVDDRLKEIRVTREDFDRLTQAVTQLAQAQAHTEQRLEELAQAQARTEQRVEELAQAQARTEQRLEELAQAQARTDAAVQQLAARVDQLAQAQARTEQRVEELAQAQARTEQRLEELAQAQARTDAAVQQLAARVDQLAQAQTRTDAAVQQLAARVDQLAQAQARTEQALQQLATQVGALSENVGYGLEDIARVVLPGYLKHRYGVKIERLERRILAVDGQRFDIDLYAEGLRGRRRVVVLGEVKSRIYAREVHQFQQLLEAVQPHLPAEPLPFMFGYFIDLSATEAARENILLIAAYQPTLEGLSPSRRRR</sequence>
<dbReference type="PANTHER" id="PTHR38753">
    <property type="entry name" value="SLR1441 PROTEIN"/>
    <property type="match status" value="1"/>
</dbReference>
<keyword evidence="1" id="KW-0175">Coiled coil</keyword>
<proteinExistence type="predicted"/>